<gene>
    <name evidence="2" type="ORF">HNP77_002184</name>
</gene>
<evidence type="ECO:0000313" key="3">
    <source>
        <dbReference type="Proteomes" id="UP000578697"/>
    </source>
</evidence>
<reference evidence="2 3" key="1">
    <citation type="submission" date="2020-08" db="EMBL/GenBank/DDBJ databases">
        <title>Genomic Encyclopedia of Type Strains, Phase IV (KMG-IV): sequencing the most valuable type-strain genomes for metagenomic binning, comparative biology and taxonomic classification.</title>
        <authorList>
            <person name="Goeker M."/>
        </authorList>
    </citation>
    <scope>NUCLEOTIDE SEQUENCE [LARGE SCALE GENOMIC DNA]</scope>
    <source>
        <strain evidence="2 3">DSM 103679</strain>
    </source>
</reference>
<dbReference type="Proteomes" id="UP000578697">
    <property type="component" value="Unassembled WGS sequence"/>
</dbReference>
<accession>A0A840SGG5</accession>
<sequence>MTRVESYAQEYSKINKAYNAMFDSLQVLIEAEDSDPEVCNAINNALVFLDPVLDQIKAERDAAAKNSKGGDGPAKSAFKVF</sequence>
<comment type="caution">
    <text evidence="2">The sequence shown here is derived from an EMBL/GenBank/DDBJ whole genome shotgun (WGS) entry which is preliminary data.</text>
</comment>
<dbReference type="AlphaFoldDB" id="A0A840SGG5"/>
<protein>
    <submittedName>
        <fullName evidence="2">Uncharacterized protein</fullName>
    </submittedName>
</protein>
<proteinExistence type="predicted"/>
<feature type="region of interest" description="Disordered" evidence="1">
    <location>
        <begin position="61"/>
        <end position="81"/>
    </location>
</feature>
<keyword evidence="3" id="KW-1185">Reference proteome</keyword>
<evidence type="ECO:0000313" key="2">
    <source>
        <dbReference type="EMBL" id="MBB5219795.1"/>
    </source>
</evidence>
<organism evidence="2 3">
    <name type="scientific">Treponema rectale</name>
    <dbReference type="NCBI Taxonomy" id="744512"/>
    <lineage>
        <taxon>Bacteria</taxon>
        <taxon>Pseudomonadati</taxon>
        <taxon>Spirochaetota</taxon>
        <taxon>Spirochaetia</taxon>
        <taxon>Spirochaetales</taxon>
        <taxon>Treponemataceae</taxon>
        <taxon>Treponema</taxon>
    </lineage>
</organism>
<evidence type="ECO:0000256" key="1">
    <source>
        <dbReference type="SAM" id="MobiDB-lite"/>
    </source>
</evidence>
<dbReference type="RefSeq" id="WP_184653270.1">
    <property type="nucleotide sequence ID" value="NZ_JACHFR010000004.1"/>
</dbReference>
<name>A0A840SGG5_9SPIR</name>
<dbReference type="EMBL" id="JACHFR010000004">
    <property type="protein sequence ID" value="MBB5219795.1"/>
    <property type="molecule type" value="Genomic_DNA"/>
</dbReference>